<dbReference type="InterPro" id="IPR051447">
    <property type="entry name" value="Lipoprotein-release_system"/>
</dbReference>
<comment type="caution">
    <text evidence="11">The sequence shown here is derived from an EMBL/GenBank/DDBJ whole genome shotgun (WGS) entry which is preliminary data.</text>
</comment>
<evidence type="ECO:0000256" key="3">
    <source>
        <dbReference type="ARBA" id="ARBA00022448"/>
    </source>
</evidence>
<keyword evidence="7 8" id="KW-0472">Membrane</keyword>
<dbReference type="Pfam" id="PF02687">
    <property type="entry name" value="FtsX"/>
    <property type="match status" value="1"/>
</dbReference>
<dbReference type="RefSeq" id="WP_206572727.1">
    <property type="nucleotide sequence ID" value="NZ_JAFKCV010000002.1"/>
</dbReference>
<evidence type="ECO:0000256" key="5">
    <source>
        <dbReference type="ARBA" id="ARBA00022692"/>
    </source>
</evidence>
<dbReference type="PANTHER" id="PTHR30489:SF8">
    <property type="entry name" value="LIPOPROTEIN-RELEASING SYSTEM TRANSMEMBRANE PROTEIN LOLC"/>
    <property type="match status" value="1"/>
</dbReference>
<evidence type="ECO:0000313" key="11">
    <source>
        <dbReference type="EMBL" id="MBN7824629.1"/>
    </source>
</evidence>
<keyword evidence="11" id="KW-0449">Lipoprotein</keyword>
<comment type="similarity">
    <text evidence="2">Belongs to the ABC-4 integral membrane protein family. LolC/E subfamily.</text>
</comment>
<organism evidence="11 12">
    <name type="scientific">Bowmanella dokdonensis</name>
    <dbReference type="NCBI Taxonomy" id="751969"/>
    <lineage>
        <taxon>Bacteria</taxon>
        <taxon>Pseudomonadati</taxon>
        <taxon>Pseudomonadota</taxon>
        <taxon>Gammaproteobacteria</taxon>
        <taxon>Alteromonadales</taxon>
        <taxon>Alteromonadaceae</taxon>
        <taxon>Bowmanella</taxon>
    </lineage>
</organism>
<feature type="domain" description="ABC3 transporter permease C-terminal" evidence="9">
    <location>
        <begin position="269"/>
        <end position="396"/>
    </location>
</feature>
<evidence type="ECO:0000259" key="9">
    <source>
        <dbReference type="Pfam" id="PF02687"/>
    </source>
</evidence>
<keyword evidence="6 8" id="KW-1133">Transmembrane helix</keyword>
<feature type="domain" description="MacB-like periplasmic core" evidence="10">
    <location>
        <begin position="29"/>
        <end position="241"/>
    </location>
</feature>
<keyword evidence="3" id="KW-0813">Transport</keyword>
<dbReference type="InterPro" id="IPR003838">
    <property type="entry name" value="ABC3_permease_C"/>
</dbReference>
<dbReference type="NCBIfam" id="TIGR02212">
    <property type="entry name" value="lolCE"/>
    <property type="match status" value="1"/>
</dbReference>
<feature type="transmembrane region" description="Helical" evidence="8">
    <location>
        <begin position="21"/>
        <end position="48"/>
    </location>
</feature>
<name>A0A939DKY3_9ALTE</name>
<dbReference type="AlphaFoldDB" id="A0A939DKY3"/>
<accession>A0A939DKY3</accession>
<evidence type="ECO:0000256" key="8">
    <source>
        <dbReference type="SAM" id="Phobius"/>
    </source>
</evidence>
<dbReference type="EMBL" id="JAFKCV010000002">
    <property type="protein sequence ID" value="MBN7824629.1"/>
    <property type="molecule type" value="Genomic_DNA"/>
</dbReference>
<comment type="subcellular location">
    <subcellularLocation>
        <location evidence="1">Cell membrane</location>
        <topology evidence="1">Multi-pass membrane protein</topology>
    </subcellularLocation>
</comment>
<feature type="transmembrane region" description="Helical" evidence="8">
    <location>
        <begin position="266"/>
        <end position="290"/>
    </location>
</feature>
<keyword evidence="12" id="KW-1185">Reference proteome</keyword>
<evidence type="ECO:0000259" key="10">
    <source>
        <dbReference type="Pfam" id="PF12704"/>
    </source>
</evidence>
<feature type="transmembrane region" description="Helical" evidence="8">
    <location>
        <begin position="310"/>
        <end position="337"/>
    </location>
</feature>
<evidence type="ECO:0000256" key="1">
    <source>
        <dbReference type="ARBA" id="ARBA00004651"/>
    </source>
</evidence>
<dbReference type="GO" id="GO:0042953">
    <property type="term" value="P:lipoprotein transport"/>
    <property type="evidence" value="ECO:0007669"/>
    <property type="project" value="InterPro"/>
</dbReference>
<dbReference type="PANTHER" id="PTHR30489">
    <property type="entry name" value="LIPOPROTEIN-RELEASING SYSTEM TRANSMEMBRANE PROTEIN LOLE"/>
    <property type="match status" value="1"/>
</dbReference>
<proteinExistence type="inferred from homology"/>
<feature type="transmembrane region" description="Helical" evidence="8">
    <location>
        <begin position="369"/>
        <end position="389"/>
    </location>
</feature>
<keyword evidence="5 8" id="KW-0812">Transmembrane</keyword>
<dbReference type="InterPro" id="IPR025857">
    <property type="entry name" value="MacB_PCD"/>
</dbReference>
<gene>
    <name evidence="11" type="ORF">J0A66_05245</name>
</gene>
<evidence type="ECO:0000256" key="7">
    <source>
        <dbReference type="ARBA" id="ARBA00023136"/>
    </source>
</evidence>
<dbReference type="Pfam" id="PF12704">
    <property type="entry name" value="MacB_PCD"/>
    <property type="match status" value="1"/>
</dbReference>
<protein>
    <submittedName>
        <fullName evidence="11">Lipoprotein-releasing ABC transporter permease subunit</fullName>
    </submittedName>
</protein>
<evidence type="ECO:0000256" key="2">
    <source>
        <dbReference type="ARBA" id="ARBA00005236"/>
    </source>
</evidence>
<sequence length="403" mass="43998">MYYPVSIFIGLRYARTRKGNPFIAFINLFSVAGIALGLAALITVSSVMNGFEAQLKNRILGITPHFLVRTAGIDPVRLDAMEKLPHVVDASPMLESEGLLQAPGALRGVLVQGIDPAAEPADSVIGRHMLLGELSNLQPGEYGLVLGRPLAAALQLGLGDRVRLISAAASVYTPFGRVPSQRRFRIVGIFDVGSELDDKVVLIHLHDAARLQRGEAGELAQTRLYLDDAFAWQQVKTELEKLDLESRNWRDRQGPLFDAVKMEKNMMALMLVLIIAVAAFNIVSAMVMVVTEKRGDIAILRTQGLHAPALMRVFLVSGLYNGLKGTLIGLFGGWLLASQLNNLLQLFGVQLVNGLEGQGLPVDLRWSQVWLMVCLSLVLSLLATLYPAYRAMQTQPAAALRDE</sequence>
<keyword evidence="4" id="KW-1003">Cell membrane</keyword>
<evidence type="ECO:0000256" key="4">
    <source>
        <dbReference type="ARBA" id="ARBA00022475"/>
    </source>
</evidence>
<reference evidence="11" key="1">
    <citation type="submission" date="2021-03" db="EMBL/GenBank/DDBJ databases">
        <title>novel species isolated from a fishpond in China.</title>
        <authorList>
            <person name="Lu H."/>
            <person name="Cai Z."/>
        </authorList>
    </citation>
    <scope>NUCLEOTIDE SEQUENCE</scope>
    <source>
        <strain evidence="11">JCM 30855</strain>
    </source>
</reference>
<evidence type="ECO:0000256" key="6">
    <source>
        <dbReference type="ARBA" id="ARBA00022989"/>
    </source>
</evidence>
<dbReference type="GO" id="GO:0044874">
    <property type="term" value="P:lipoprotein localization to outer membrane"/>
    <property type="evidence" value="ECO:0007669"/>
    <property type="project" value="TreeGrafter"/>
</dbReference>
<dbReference type="InterPro" id="IPR011925">
    <property type="entry name" value="LolCE_TM"/>
</dbReference>
<evidence type="ECO:0000313" key="12">
    <source>
        <dbReference type="Proteomes" id="UP000664654"/>
    </source>
</evidence>
<dbReference type="Proteomes" id="UP000664654">
    <property type="component" value="Unassembled WGS sequence"/>
</dbReference>
<dbReference type="GO" id="GO:0098797">
    <property type="term" value="C:plasma membrane protein complex"/>
    <property type="evidence" value="ECO:0007669"/>
    <property type="project" value="TreeGrafter"/>
</dbReference>